<feature type="domain" description="Duffy-antigen binding" evidence="3">
    <location>
        <begin position="117"/>
        <end position="308"/>
    </location>
</feature>
<feature type="domain" description="Plasmodium falciparum erythrocyte membrane protein-1 N-terminal segment" evidence="4">
    <location>
        <begin position="20"/>
        <end position="53"/>
    </location>
</feature>
<dbReference type="OMA" id="SNDGACA"/>
<feature type="domain" description="Duffy-binding-like" evidence="2">
    <location>
        <begin position="584"/>
        <end position="733"/>
    </location>
</feature>
<dbReference type="Pfam" id="PF21807">
    <property type="entry name" value="PfEMP1_CIDRalpha1_dom"/>
    <property type="match status" value="1"/>
</dbReference>
<dbReference type="Pfam" id="PF03011">
    <property type="entry name" value="PFEMP"/>
    <property type="match status" value="1"/>
</dbReference>
<evidence type="ECO:0000259" key="6">
    <source>
        <dbReference type="Pfam" id="PF22672"/>
    </source>
</evidence>
<feature type="compositionally biased region" description="Acidic residues" evidence="1">
    <location>
        <begin position="768"/>
        <end position="787"/>
    </location>
</feature>
<dbReference type="InterPro" id="IPR004258">
    <property type="entry name" value="DBL"/>
</dbReference>
<evidence type="ECO:0000256" key="1">
    <source>
        <dbReference type="SAM" id="MobiDB-lite"/>
    </source>
</evidence>
<proteinExistence type="predicted"/>
<feature type="domain" description="PfEMP1 CIDRalpha1" evidence="5">
    <location>
        <begin position="519"/>
        <end position="572"/>
    </location>
</feature>
<dbReference type="Pfam" id="PF05424">
    <property type="entry name" value="Duffy_binding"/>
    <property type="match status" value="1"/>
</dbReference>
<evidence type="ECO:0000259" key="5">
    <source>
        <dbReference type="Pfam" id="PF21807"/>
    </source>
</evidence>
<evidence type="ECO:0000259" key="2">
    <source>
        <dbReference type="Pfam" id="PF03011"/>
    </source>
</evidence>
<feature type="region of interest" description="Disordered" evidence="1">
    <location>
        <begin position="725"/>
        <end position="815"/>
    </location>
</feature>
<dbReference type="InterPro" id="IPR008602">
    <property type="entry name" value="Duffy-antigen-binding"/>
</dbReference>
<dbReference type="Pfam" id="PF22672">
    <property type="entry name" value="DBL_C"/>
    <property type="match status" value="1"/>
</dbReference>
<dbReference type="GO" id="GO:0016020">
    <property type="term" value="C:membrane"/>
    <property type="evidence" value="ECO:0007669"/>
    <property type="project" value="InterPro"/>
</dbReference>
<dbReference type="AlphaFoldDB" id="W4J5D9"/>
<feature type="non-terminal residue" evidence="7">
    <location>
        <position position="830"/>
    </location>
</feature>
<dbReference type="InterPro" id="IPR029210">
    <property type="entry name" value="PfEMP1_NTS"/>
</dbReference>
<dbReference type="InterPro" id="IPR042202">
    <property type="entry name" value="Duffy-ag-bd_sf"/>
</dbReference>
<evidence type="ECO:0000259" key="4">
    <source>
        <dbReference type="Pfam" id="PF15447"/>
    </source>
</evidence>
<evidence type="ECO:0000259" key="3">
    <source>
        <dbReference type="Pfam" id="PF05424"/>
    </source>
</evidence>
<gene>
    <name evidence="7" type="ORF">PFUGPA_00560</name>
</gene>
<dbReference type="Pfam" id="PF15447">
    <property type="entry name" value="NTS"/>
    <property type="match status" value="1"/>
</dbReference>
<sequence>MGRPKRAPTATIDYTNVNNAKDLFDLIGKYIQQKVHGEALEHSKSKLHGLLSQVEFSKNEKTYVIKACDINKDYETNVTSGHSNPCEDRSKDRFSDTEGAQCDYRKIRGSHKTSNDGACAPLRRLHLCDQNLEQIEPHQIKNTHNLYVDVLLAAKHEGQMLVNKLQEYDKDNYESRICTALARSFADIGDIIRGKDLYRGNKKKNQTETERDKLEGKLQSFFKNIHDNLHDSIKSNYNNDTTNYFQLREDWWDANRLDVWKAITCDAPEDAKYFRDACSEGTTSTHKQCRCATNYVPTYFDYVPQYLRWFEEWAEDFCRIKRRKLQNLEKECRGQFDDKPRYCSRNGYDCEKTVRARGELCMGNRCIDCLYACPRYEKWLANQKQEFLKQKEKYAKEISNSVRKKRSTNNNIYKGYDTQFYDELQNEYGRVNKFLILLNNETECKGITNKEGKIDFKEDHDKDNNTVKEKGTFYRSDYCEPCPLCGVQCSGTTCTPHPEDGNCPSIYKIYKPDPNDPSTDITILSSGDGNDDIKKKLDDFCKKSNNNSLYEKWKCYYKDAQKEACILQTSSDTDVKKQKSYNDFFYYWVAHMLKDSIYWETQKLEKCLKNKSKKCGNQQCKDDCECFQRWVGQKKTEWTNIKEHFGKQTDIPPGFPPDALLEQVLELEFSNQNTVEDKKNNVSAREIDLINKMLKEDKTTAADGTDSQKKNTIDKLLQHELTDAQKCKKTQEECENQKKQKEQPKDMSRALDPPADRRPASPTVEEVAASDEEEEEEQEEEEDDNDVQDNTVNTAVNGDETEEVVEEEKATTTTQNDVKVCSIVEKILTG</sequence>
<evidence type="ECO:0000313" key="8">
    <source>
        <dbReference type="Proteomes" id="UP000019103"/>
    </source>
</evidence>
<protein>
    <recommendedName>
        <fullName evidence="9">Erythrocyte membrane protein 1</fullName>
    </recommendedName>
</protein>
<feature type="domain" description="Duffy-binding-like" evidence="6">
    <location>
        <begin position="312"/>
        <end position="461"/>
    </location>
</feature>
<reference evidence="7 8" key="1">
    <citation type="submission" date="2013-02" db="EMBL/GenBank/DDBJ databases">
        <title>The Genome Annotation of Plasmodium falciparum Palo Alto/Uganda.</title>
        <authorList>
            <consortium name="The Broad Institute Genome Sequencing Platform"/>
            <consortium name="The Broad Institute Genome Sequencing Center for Infectious Disease"/>
            <person name="Neafsey D."/>
            <person name="Hoffman S."/>
            <person name="Volkman S."/>
            <person name="Rosenthal P."/>
            <person name="Walker B."/>
            <person name="Young S.K."/>
            <person name="Zeng Q."/>
            <person name="Gargeya S."/>
            <person name="Fitzgerald M."/>
            <person name="Haas B."/>
            <person name="Abouelleil A."/>
            <person name="Allen A.W."/>
            <person name="Alvarado L."/>
            <person name="Arachchi H.M."/>
            <person name="Berlin A.M."/>
            <person name="Chapman S.B."/>
            <person name="Gainer-Dewar J."/>
            <person name="Goldberg J."/>
            <person name="Griggs A."/>
            <person name="Gujja S."/>
            <person name="Hansen M."/>
            <person name="Howarth C."/>
            <person name="Imamovic A."/>
            <person name="Ireland A."/>
            <person name="Larimer J."/>
            <person name="McCowan C."/>
            <person name="Murphy C."/>
            <person name="Pearson M."/>
            <person name="Poon T.W."/>
            <person name="Priest M."/>
            <person name="Roberts A."/>
            <person name="Saif S."/>
            <person name="Shea T."/>
            <person name="Sisk P."/>
            <person name="Sykes S."/>
            <person name="Wortman J."/>
            <person name="Nusbaum C."/>
            <person name="Birren B."/>
        </authorList>
    </citation>
    <scope>NUCLEOTIDE SEQUENCE [LARGE SCALE GENOMIC DNA]</scope>
    <source>
        <strain evidence="7 8">Palo Alto/Uganda</strain>
    </source>
</reference>
<dbReference type="Gene3D" id="1.20.1310.20">
    <property type="entry name" value="Duffy-antigen binding domain"/>
    <property type="match status" value="1"/>
</dbReference>
<dbReference type="Proteomes" id="UP000019103">
    <property type="component" value="Unassembled WGS sequence"/>
</dbReference>
<feature type="compositionally biased region" description="Basic and acidic residues" evidence="1">
    <location>
        <begin position="725"/>
        <end position="759"/>
    </location>
</feature>
<dbReference type="InterPro" id="IPR054595">
    <property type="entry name" value="DBL_C"/>
</dbReference>
<reference evidence="7 8" key="2">
    <citation type="submission" date="2013-02" db="EMBL/GenBank/DDBJ databases">
        <title>The Genome Sequence of Plasmodium falciparum Palo Alto/Uganda.</title>
        <authorList>
            <consortium name="The Broad Institute Genome Sequencing Platform"/>
            <consortium name="The Broad Institute Genome Sequencing Center for Infectious Disease"/>
            <person name="Neafsey D."/>
            <person name="Cheeseman I."/>
            <person name="Volkman S."/>
            <person name="Adams J."/>
            <person name="Walker B."/>
            <person name="Young S.K."/>
            <person name="Zeng Q."/>
            <person name="Gargeya S."/>
            <person name="Fitzgerald M."/>
            <person name="Haas B."/>
            <person name="Abouelleil A."/>
            <person name="Alvarado L."/>
            <person name="Arachchi H.M."/>
            <person name="Berlin A.M."/>
            <person name="Chapman S.B."/>
            <person name="Dewar J."/>
            <person name="Goldberg J."/>
            <person name="Griggs A."/>
            <person name="Gujja S."/>
            <person name="Hansen M."/>
            <person name="Howarth C."/>
            <person name="Imamovic A."/>
            <person name="Larimer J."/>
            <person name="McCowan C."/>
            <person name="Murphy C."/>
            <person name="Neiman D."/>
            <person name="Pearson M."/>
            <person name="Priest M."/>
            <person name="Roberts A."/>
            <person name="Saif S."/>
            <person name="Shea T."/>
            <person name="Sisk P."/>
            <person name="Sykes S."/>
            <person name="Wortman J."/>
            <person name="Nusbaum C."/>
            <person name="Birren B."/>
        </authorList>
    </citation>
    <scope>NUCLEOTIDE SEQUENCE [LARGE SCALE GENOMIC DNA]</scope>
    <source>
        <strain evidence="7 8">Palo Alto/Uganda</strain>
    </source>
</reference>
<organism evidence="7 8">
    <name type="scientific">Plasmodium falciparum (isolate Palo Alto / Uganda)</name>
    <dbReference type="NCBI Taxonomy" id="57270"/>
    <lineage>
        <taxon>Eukaryota</taxon>
        <taxon>Sar</taxon>
        <taxon>Alveolata</taxon>
        <taxon>Apicomplexa</taxon>
        <taxon>Aconoidasida</taxon>
        <taxon>Haemosporida</taxon>
        <taxon>Plasmodiidae</taxon>
        <taxon>Plasmodium</taxon>
        <taxon>Plasmodium (Laverania)</taxon>
    </lineage>
</organism>
<dbReference type="GO" id="GO:0046789">
    <property type="term" value="F:host cell surface receptor binding"/>
    <property type="evidence" value="ECO:0007669"/>
    <property type="project" value="InterPro"/>
</dbReference>
<name>W4J5D9_PLAFP</name>
<dbReference type="InterPro" id="IPR049158">
    <property type="entry name" value="PfEMP1_CIDRalpha1_dom"/>
</dbReference>
<evidence type="ECO:0000313" key="7">
    <source>
        <dbReference type="EMBL" id="ETW57445.1"/>
    </source>
</evidence>
<dbReference type="EMBL" id="KI927254">
    <property type="protein sequence ID" value="ETW57445.1"/>
    <property type="molecule type" value="Genomic_DNA"/>
</dbReference>
<dbReference type="FunFam" id="1.20.58.830:FF:000005">
    <property type="entry name" value="Erythrocyte membrane protein 1, PfEMP1"/>
    <property type="match status" value="1"/>
</dbReference>
<dbReference type="Gene3D" id="1.20.58.830">
    <property type="match status" value="2"/>
</dbReference>
<accession>W4J5D9</accession>
<dbReference type="OrthoDB" id="10572144at2759"/>
<evidence type="ECO:0008006" key="9">
    <source>
        <dbReference type="Google" id="ProtNLM"/>
    </source>
</evidence>
<dbReference type="SUPFAM" id="SSF140924">
    <property type="entry name" value="Duffy binding domain-like"/>
    <property type="match status" value="2"/>
</dbReference>